<keyword evidence="2" id="KW-0808">Transferase</keyword>
<reference evidence="2 3" key="1">
    <citation type="submission" date="2018-10" db="EMBL/GenBank/DDBJ databases">
        <title>Thermophilic Lithotrophy and Phototrophy in an Intertidal, Iron-rich, Geothermal Spring.</title>
        <authorList>
            <person name="Ward L.M."/>
            <person name="Idei A."/>
            <person name="Nakagawa M."/>
            <person name="Ueno Y."/>
            <person name="Fischer W."/>
            <person name="Mcglynn S.E."/>
        </authorList>
    </citation>
    <scope>NUCLEOTIDE SEQUENCE [LARGE SCALE GENOMIC DNA]</scope>
    <source>
        <strain evidence="2">J137</strain>
    </source>
</reference>
<dbReference type="PANTHER" id="PTHR44068:SF11">
    <property type="entry name" value="GERANYL DIPHOSPHATE 2-C-METHYLTRANSFERASE"/>
    <property type="match status" value="1"/>
</dbReference>
<dbReference type="SUPFAM" id="SSF53335">
    <property type="entry name" value="S-adenosyl-L-methionine-dependent methyltransferases"/>
    <property type="match status" value="1"/>
</dbReference>
<feature type="domain" description="Methyltransferase" evidence="1">
    <location>
        <begin position="50"/>
        <end position="181"/>
    </location>
</feature>
<organism evidence="2 3">
    <name type="scientific">Candidatus Dojkabacteria bacterium</name>
    <dbReference type="NCBI Taxonomy" id="2099670"/>
    <lineage>
        <taxon>Bacteria</taxon>
        <taxon>Candidatus Dojkabacteria</taxon>
    </lineage>
</organism>
<dbReference type="InterPro" id="IPR025714">
    <property type="entry name" value="Methyltranfer_dom"/>
</dbReference>
<dbReference type="EMBL" id="RFKV01000030">
    <property type="protein sequence ID" value="RMD77467.1"/>
    <property type="molecule type" value="Genomic_DNA"/>
</dbReference>
<keyword evidence="2" id="KW-0489">Methyltransferase</keyword>
<dbReference type="Gene3D" id="3.40.50.150">
    <property type="entry name" value="Vaccinia Virus protein VP39"/>
    <property type="match status" value="1"/>
</dbReference>
<dbReference type="InterPro" id="IPR050447">
    <property type="entry name" value="Erg6_SMT_methyltransf"/>
</dbReference>
<protein>
    <submittedName>
        <fullName evidence="2">Class I SAM-dependent methyltransferase</fullName>
    </submittedName>
</protein>
<evidence type="ECO:0000313" key="3">
    <source>
        <dbReference type="Proteomes" id="UP000269410"/>
    </source>
</evidence>
<comment type="caution">
    <text evidence="2">The sequence shown here is derived from an EMBL/GenBank/DDBJ whole genome shotgun (WGS) entry which is preliminary data.</text>
</comment>
<dbReference type="PANTHER" id="PTHR44068">
    <property type="entry name" value="ZGC:194242"/>
    <property type="match status" value="1"/>
</dbReference>
<dbReference type="CDD" id="cd02440">
    <property type="entry name" value="AdoMet_MTases"/>
    <property type="match status" value="1"/>
</dbReference>
<dbReference type="InterPro" id="IPR029063">
    <property type="entry name" value="SAM-dependent_MTases_sf"/>
</dbReference>
<dbReference type="GO" id="GO:0008168">
    <property type="term" value="F:methyltransferase activity"/>
    <property type="evidence" value="ECO:0007669"/>
    <property type="project" value="UniProtKB-KW"/>
</dbReference>
<gene>
    <name evidence="2" type="ORF">D6810_00875</name>
</gene>
<evidence type="ECO:0000313" key="2">
    <source>
        <dbReference type="EMBL" id="RMD77467.1"/>
    </source>
</evidence>
<accession>A0A3M0Z1C3</accession>
<dbReference type="Pfam" id="PF13847">
    <property type="entry name" value="Methyltransf_31"/>
    <property type="match status" value="1"/>
</dbReference>
<proteinExistence type="predicted"/>
<evidence type="ECO:0000259" key="1">
    <source>
        <dbReference type="Pfam" id="PF13847"/>
    </source>
</evidence>
<sequence length="351" mass="40096">MKSIMMVSEIGEYLDRLGGNNYLDSINGTSAEDFAVAIQKLMILDQYANNGDHVLSVGVGQGEELQAIYRILRSKHPKIYGLDISSVAISRAKERMIINQIPNAYELILGDASNIPILNNRINIVVLSAILHEVYSYNQNGIDMWRQTIRESFRVLSPGGVVYVRDFCGPEFTGDVLVEFKDDLSRNFYNVFRKHYRKFESWNGDFVPQIVTPDFPPLSSDGNVILPMGLFAELAMHFRNFWNDCQKDYVSLDTIKDWKEINETYFILNESGKVMTPEEYLSEIREILGSSVSVDMFRKSERITTAKFIQQYLGVRQNNIDPNSLNGSIDTEVLLLQATSKMEIILRKQDN</sequence>
<name>A0A3M0Z1C3_9BACT</name>
<dbReference type="AlphaFoldDB" id="A0A3M0Z1C3"/>
<dbReference type="Proteomes" id="UP000269410">
    <property type="component" value="Unassembled WGS sequence"/>
</dbReference>
<dbReference type="GO" id="GO:0032259">
    <property type="term" value="P:methylation"/>
    <property type="evidence" value="ECO:0007669"/>
    <property type="project" value="UniProtKB-KW"/>
</dbReference>